<evidence type="ECO:0000256" key="10">
    <source>
        <dbReference type="ARBA" id="ARBA00022989"/>
    </source>
</evidence>
<feature type="coiled-coil region" evidence="13">
    <location>
        <begin position="90"/>
        <end position="168"/>
    </location>
</feature>
<dbReference type="InterPro" id="IPR003594">
    <property type="entry name" value="HATPase_dom"/>
</dbReference>
<evidence type="ECO:0000256" key="1">
    <source>
        <dbReference type="ARBA" id="ARBA00000085"/>
    </source>
</evidence>
<keyword evidence="8 16" id="KW-0418">Kinase</keyword>
<keyword evidence="11" id="KW-0902">Two-component regulatory system</keyword>
<dbReference type="PRINTS" id="PR00344">
    <property type="entry name" value="BCTRLSENSOR"/>
</dbReference>
<evidence type="ECO:0000256" key="9">
    <source>
        <dbReference type="ARBA" id="ARBA00022840"/>
    </source>
</evidence>
<evidence type="ECO:0000256" key="2">
    <source>
        <dbReference type="ARBA" id="ARBA00004651"/>
    </source>
</evidence>
<comment type="subcellular location">
    <subcellularLocation>
        <location evidence="2">Cell membrane</location>
        <topology evidence="2">Multi-pass membrane protein</topology>
    </subcellularLocation>
</comment>
<evidence type="ECO:0000313" key="17">
    <source>
        <dbReference type="Proteomes" id="UP001281447"/>
    </source>
</evidence>
<feature type="transmembrane region" description="Helical" evidence="14">
    <location>
        <begin position="41"/>
        <end position="61"/>
    </location>
</feature>
<protein>
    <recommendedName>
        <fullName evidence="3">histidine kinase</fullName>
        <ecNumber evidence="3">2.7.13.3</ecNumber>
    </recommendedName>
</protein>
<dbReference type="EMBL" id="JAWDIP010000003">
    <property type="protein sequence ID" value="MDY0395812.1"/>
    <property type="molecule type" value="Genomic_DNA"/>
</dbReference>
<evidence type="ECO:0000256" key="6">
    <source>
        <dbReference type="ARBA" id="ARBA00022692"/>
    </source>
</evidence>
<dbReference type="PROSITE" id="PS50109">
    <property type="entry name" value="HIS_KIN"/>
    <property type="match status" value="1"/>
</dbReference>
<keyword evidence="6 14" id="KW-0812">Transmembrane</keyword>
<dbReference type="InterPro" id="IPR005467">
    <property type="entry name" value="His_kinase_dom"/>
</dbReference>
<dbReference type="PANTHER" id="PTHR45453">
    <property type="entry name" value="PHOSPHATE REGULON SENSOR PROTEIN PHOR"/>
    <property type="match status" value="1"/>
</dbReference>
<dbReference type="InterPro" id="IPR036890">
    <property type="entry name" value="HATPase_C_sf"/>
</dbReference>
<dbReference type="Gene3D" id="3.30.565.10">
    <property type="entry name" value="Histidine kinase-like ATPase, C-terminal domain"/>
    <property type="match status" value="1"/>
</dbReference>
<dbReference type="PANTHER" id="PTHR45453:SF2">
    <property type="entry name" value="HISTIDINE KINASE"/>
    <property type="match status" value="1"/>
</dbReference>
<dbReference type="Proteomes" id="UP001281447">
    <property type="component" value="Unassembled WGS sequence"/>
</dbReference>
<feature type="transmembrane region" description="Helical" evidence="14">
    <location>
        <begin position="12"/>
        <end position="29"/>
    </location>
</feature>
<name>A0ABU5CAY6_9BACI</name>
<evidence type="ECO:0000313" key="16">
    <source>
        <dbReference type="EMBL" id="MDY0395812.1"/>
    </source>
</evidence>
<keyword evidence="4" id="KW-1003">Cell membrane</keyword>
<dbReference type="InterPro" id="IPR050351">
    <property type="entry name" value="BphY/WalK/GraS-like"/>
</dbReference>
<feature type="domain" description="Histidine kinase" evidence="15">
    <location>
        <begin position="120"/>
        <end position="331"/>
    </location>
</feature>
<dbReference type="EC" id="2.7.13.3" evidence="3"/>
<evidence type="ECO:0000256" key="11">
    <source>
        <dbReference type="ARBA" id="ARBA00023012"/>
    </source>
</evidence>
<evidence type="ECO:0000256" key="13">
    <source>
        <dbReference type="SAM" id="Coils"/>
    </source>
</evidence>
<evidence type="ECO:0000256" key="7">
    <source>
        <dbReference type="ARBA" id="ARBA00022741"/>
    </source>
</evidence>
<gene>
    <name evidence="16" type="ORF">RWE15_17115</name>
</gene>
<comment type="caution">
    <text evidence="16">The sequence shown here is derived from an EMBL/GenBank/DDBJ whole genome shotgun (WGS) entry which is preliminary data.</text>
</comment>
<evidence type="ECO:0000256" key="3">
    <source>
        <dbReference type="ARBA" id="ARBA00012438"/>
    </source>
</evidence>
<evidence type="ECO:0000256" key="5">
    <source>
        <dbReference type="ARBA" id="ARBA00022679"/>
    </source>
</evidence>
<dbReference type="SMART" id="SM00387">
    <property type="entry name" value="HATPase_c"/>
    <property type="match status" value="1"/>
</dbReference>
<proteinExistence type="predicted"/>
<evidence type="ECO:0000256" key="8">
    <source>
        <dbReference type="ARBA" id="ARBA00022777"/>
    </source>
</evidence>
<accession>A0ABU5CAY6</accession>
<keyword evidence="10 14" id="KW-1133">Transmembrane helix</keyword>
<dbReference type="GO" id="GO:0004673">
    <property type="term" value="F:protein histidine kinase activity"/>
    <property type="evidence" value="ECO:0007669"/>
    <property type="project" value="UniProtKB-EC"/>
</dbReference>
<keyword evidence="5 16" id="KW-0808">Transferase</keyword>
<keyword evidence="7" id="KW-0547">Nucleotide-binding</keyword>
<keyword evidence="17" id="KW-1185">Reference proteome</keyword>
<evidence type="ECO:0000256" key="12">
    <source>
        <dbReference type="ARBA" id="ARBA00023136"/>
    </source>
</evidence>
<keyword evidence="13" id="KW-0175">Coiled coil</keyword>
<organism evidence="16 17">
    <name type="scientific">Tigheibacillus halophilus</name>
    <dbReference type="NCBI Taxonomy" id="361280"/>
    <lineage>
        <taxon>Bacteria</taxon>
        <taxon>Bacillati</taxon>
        <taxon>Bacillota</taxon>
        <taxon>Bacilli</taxon>
        <taxon>Bacillales</taxon>
        <taxon>Bacillaceae</taxon>
        <taxon>Tigheibacillus</taxon>
    </lineage>
</organism>
<dbReference type="InterPro" id="IPR004358">
    <property type="entry name" value="Sig_transdc_His_kin-like_C"/>
</dbReference>
<keyword evidence="9" id="KW-0067">ATP-binding</keyword>
<evidence type="ECO:0000259" key="15">
    <source>
        <dbReference type="PROSITE" id="PS50109"/>
    </source>
</evidence>
<keyword evidence="12 14" id="KW-0472">Membrane</keyword>
<reference evidence="16 17" key="1">
    <citation type="submission" date="2023-10" db="EMBL/GenBank/DDBJ databases">
        <title>Virgibacillus halophilus 5B73C genome.</title>
        <authorList>
            <person name="Miliotis G."/>
            <person name="Sengupta P."/>
            <person name="Hameed A."/>
            <person name="Chuvochina M."/>
            <person name="Mcdonagh F."/>
            <person name="Simpson A.C."/>
            <person name="Singh N.K."/>
            <person name="Rekha P.D."/>
            <person name="Raman K."/>
            <person name="Hugenholtz P."/>
            <person name="Venkateswaran K."/>
        </authorList>
    </citation>
    <scope>NUCLEOTIDE SEQUENCE [LARGE SCALE GENOMIC DNA]</scope>
    <source>
        <strain evidence="16 17">5B73C</strain>
    </source>
</reference>
<comment type="catalytic activity">
    <reaction evidence="1">
        <text>ATP + protein L-histidine = ADP + protein N-phospho-L-histidine.</text>
        <dbReference type="EC" id="2.7.13.3"/>
    </reaction>
</comment>
<dbReference type="Pfam" id="PF02518">
    <property type="entry name" value="HATPase_c"/>
    <property type="match status" value="1"/>
</dbReference>
<sequence length="332" mass="38945">MAFLKDQLSYILFFYSQCALIIITVQLAATIDNHSIGMDTVTYIILLVTVCLAIFLLFRYMKLKEYYQLRKLPYSDELPDPPNKLLAIIRDQQLEQTNQYTEEIEMLKEEKLMEFNFIQQWVHQMKTPVSVLQLILQKEKENMEETLQQNMQEELEKLQQGLELALYQSRLQKFDRDFLVEQVYLQEMVRQSIQEFKSSFIRNQVFPSLEIDKEIIVATDAKWFRFVLNQLISNAIKYSRPESDKIYFTAEQLHGQRRLMIRDTGCGIPSQDIQRVFDPFFTGINGRTFHESTGMGLYLSKEICNALGHELHVSSNVNIGTTVTITFVRGDE</sequence>
<evidence type="ECO:0000256" key="4">
    <source>
        <dbReference type="ARBA" id="ARBA00022475"/>
    </source>
</evidence>
<dbReference type="SUPFAM" id="SSF55874">
    <property type="entry name" value="ATPase domain of HSP90 chaperone/DNA topoisomerase II/histidine kinase"/>
    <property type="match status" value="1"/>
</dbReference>
<evidence type="ECO:0000256" key="14">
    <source>
        <dbReference type="SAM" id="Phobius"/>
    </source>
</evidence>